<dbReference type="Gene3D" id="3.40.50.10540">
    <property type="entry name" value="Crotonobetainyl-coa:carnitine coa-transferase, domain 1"/>
    <property type="match status" value="1"/>
</dbReference>
<dbReference type="InterPro" id="IPR044855">
    <property type="entry name" value="CoA-Trfase_III_dom3_sf"/>
</dbReference>
<keyword evidence="2" id="KW-1185">Reference proteome</keyword>
<proteinExistence type="predicted"/>
<dbReference type="SUPFAM" id="SSF89796">
    <property type="entry name" value="CoA-transferase family III (CaiB/BaiF)"/>
    <property type="match status" value="1"/>
</dbReference>
<reference evidence="1 2" key="1">
    <citation type="submission" date="2019-07" db="EMBL/GenBank/DDBJ databases">
        <authorList>
            <person name="Zhao L.H."/>
        </authorList>
    </citation>
    <scope>NUCLEOTIDE SEQUENCE [LARGE SCALE GENOMIC DNA]</scope>
    <source>
        <strain evidence="1 2">Co35</strain>
    </source>
</reference>
<accession>A0A554SH56</accession>
<name>A0A554SH56_9ACTN</name>
<sequence length="316" mass="33806">MNQLLTHLAVLETGQSPAIRYCGRLLSLAGARVDYAPAARGEELADAVEDYLDHGKRPSGAPSRDYDIVIGDPDSPWEDIAPQVVTGTVDPFTHTGSRADWSPSEMVLASVGGSTNYTRTSDGTPVYGFGRRFQYLAGTYLYTAIVSMLGVEPPAAPTHPRVRVANDEVVTALLPYGTTQYAYNGTATTVEQSGPRFVAACVDGYLCVYAGGSWADQAKLLGDLVDPDDPRFTAIGSRFAHADELGRLIQTWTENRTVSEAVRAADAASVAVAPCYELADALADASLFDNEVLTRQVVDGREVALAGLAYHVRETP</sequence>
<protein>
    <submittedName>
        <fullName evidence="1">Uncharacterized protein</fullName>
    </submittedName>
</protein>
<evidence type="ECO:0000313" key="1">
    <source>
        <dbReference type="EMBL" id="TSD65675.1"/>
    </source>
</evidence>
<evidence type="ECO:0000313" key="2">
    <source>
        <dbReference type="Proteomes" id="UP000316988"/>
    </source>
</evidence>
<dbReference type="AlphaFoldDB" id="A0A554SH56"/>
<dbReference type="InterPro" id="IPR023606">
    <property type="entry name" value="CoA-Trfase_III_dom_1_sf"/>
</dbReference>
<dbReference type="GO" id="GO:0003824">
    <property type="term" value="F:catalytic activity"/>
    <property type="evidence" value="ECO:0007669"/>
    <property type="project" value="InterPro"/>
</dbReference>
<dbReference type="OrthoDB" id="9797653at2"/>
<dbReference type="Proteomes" id="UP000316988">
    <property type="component" value="Unassembled WGS sequence"/>
</dbReference>
<dbReference type="RefSeq" id="WP_143911846.1">
    <property type="nucleotide sequence ID" value="NZ_VLNT01000002.1"/>
</dbReference>
<gene>
    <name evidence="1" type="ORF">FNM00_04440</name>
</gene>
<dbReference type="EMBL" id="VLNT01000002">
    <property type="protein sequence ID" value="TSD65675.1"/>
    <property type="molecule type" value="Genomic_DNA"/>
</dbReference>
<dbReference type="Pfam" id="PF02515">
    <property type="entry name" value="CoA_transf_3"/>
    <property type="match status" value="1"/>
</dbReference>
<dbReference type="Gene3D" id="3.30.1540.10">
    <property type="entry name" value="formyl-coa transferase, domain 3"/>
    <property type="match status" value="1"/>
</dbReference>
<organism evidence="1 2">
    <name type="scientific">Aeromicrobium piscarium</name>
    <dbReference type="NCBI Taxonomy" id="2590901"/>
    <lineage>
        <taxon>Bacteria</taxon>
        <taxon>Bacillati</taxon>
        <taxon>Actinomycetota</taxon>
        <taxon>Actinomycetes</taxon>
        <taxon>Propionibacteriales</taxon>
        <taxon>Nocardioidaceae</taxon>
        <taxon>Aeromicrobium</taxon>
    </lineage>
</organism>
<dbReference type="InterPro" id="IPR003673">
    <property type="entry name" value="CoA-Trfase_fam_III"/>
</dbReference>
<comment type="caution">
    <text evidence="1">The sequence shown here is derived from an EMBL/GenBank/DDBJ whole genome shotgun (WGS) entry which is preliminary data.</text>
</comment>